<dbReference type="PANTHER" id="PTHR13832:SF792">
    <property type="entry name" value="GM14286P"/>
    <property type="match status" value="1"/>
</dbReference>
<evidence type="ECO:0000313" key="4">
    <source>
        <dbReference type="Proteomes" id="UP001437256"/>
    </source>
</evidence>
<organism evidence="3 4">
    <name type="scientific">Marasmius tenuissimus</name>
    <dbReference type="NCBI Taxonomy" id="585030"/>
    <lineage>
        <taxon>Eukaryota</taxon>
        <taxon>Fungi</taxon>
        <taxon>Dikarya</taxon>
        <taxon>Basidiomycota</taxon>
        <taxon>Agaricomycotina</taxon>
        <taxon>Agaricomycetes</taxon>
        <taxon>Agaricomycetidae</taxon>
        <taxon>Agaricales</taxon>
        <taxon>Marasmiineae</taxon>
        <taxon>Marasmiaceae</taxon>
        <taxon>Marasmius</taxon>
    </lineage>
</organism>
<dbReference type="InterPro" id="IPR001932">
    <property type="entry name" value="PPM-type_phosphatase-like_dom"/>
</dbReference>
<evidence type="ECO:0000313" key="3">
    <source>
        <dbReference type="EMBL" id="KAL0067663.1"/>
    </source>
</evidence>
<dbReference type="SMART" id="SM00332">
    <property type="entry name" value="PP2Cc"/>
    <property type="match status" value="1"/>
</dbReference>
<comment type="caution">
    <text evidence="3">The sequence shown here is derived from an EMBL/GenBank/DDBJ whole genome shotgun (WGS) entry which is preliminary data.</text>
</comment>
<dbReference type="Pfam" id="PF00481">
    <property type="entry name" value="PP2C"/>
    <property type="match status" value="1"/>
</dbReference>
<dbReference type="Gene3D" id="3.60.40.10">
    <property type="entry name" value="PPM-type phosphatase domain"/>
    <property type="match status" value="1"/>
</dbReference>
<gene>
    <name evidence="3" type="ORF">AAF712_005378</name>
</gene>
<protein>
    <recommendedName>
        <fullName evidence="2">PPM-type phosphatase domain-containing protein</fullName>
    </recommendedName>
</protein>
<proteinExistence type="predicted"/>
<dbReference type="InterPro" id="IPR015655">
    <property type="entry name" value="PP2C"/>
</dbReference>
<dbReference type="EMBL" id="JBBXMP010000024">
    <property type="protein sequence ID" value="KAL0067663.1"/>
    <property type="molecule type" value="Genomic_DNA"/>
</dbReference>
<feature type="domain" description="PPM-type phosphatase" evidence="2">
    <location>
        <begin position="40"/>
        <end position="450"/>
    </location>
</feature>
<dbReference type="CDD" id="cd00143">
    <property type="entry name" value="PP2Cc"/>
    <property type="match status" value="1"/>
</dbReference>
<reference evidence="3 4" key="1">
    <citation type="submission" date="2024-05" db="EMBL/GenBank/DDBJ databases">
        <title>A draft genome resource for the thread blight pathogen Marasmius tenuissimus strain MS-2.</title>
        <authorList>
            <person name="Yulfo-Soto G.E."/>
            <person name="Baruah I.K."/>
            <person name="Amoako-Attah I."/>
            <person name="Bukari Y."/>
            <person name="Meinhardt L.W."/>
            <person name="Bailey B.A."/>
            <person name="Cohen S.P."/>
        </authorList>
    </citation>
    <scope>NUCLEOTIDE SEQUENCE [LARGE SCALE GENOMIC DNA]</scope>
    <source>
        <strain evidence="3 4">MS-2</strain>
    </source>
</reference>
<dbReference type="PROSITE" id="PS51746">
    <property type="entry name" value="PPM_2"/>
    <property type="match status" value="1"/>
</dbReference>
<dbReference type="Proteomes" id="UP001437256">
    <property type="component" value="Unassembled WGS sequence"/>
</dbReference>
<accession>A0ABR3A221</accession>
<dbReference type="SUPFAM" id="SSF81606">
    <property type="entry name" value="PP2C-like"/>
    <property type="match status" value="1"/>
</dbReference>
<evidence type="ECO:0000256" key="1">
    <source>
        <dbReference type="SAM" id="MobiDB-lite"/>
    </source>
</evidence>
<keyword evidence="4" id="KW-1185">Reference proteome</keyword>
<dbReference type="InterPro" id="IPR036457">
    <property type="entry name" value="PPM-type-like_dom_sf"/>
</dbReference>
<feature type="region of interest" description="Disordered" evidence="1">
    <location>
        <begin position="28"/>
        <end position="55"/>
    </location>
</feature>
<dbReference type="PANTHER" id="PTHR13832">
    <property type="entry name" value="PROTEIN PHOSPHATASE 2C"/>
    <property type="match status" value="1"/>
</dbReference>
<evidence type="ECO:0000259" key="2">
    <source>
        <dbReference type="PROSITE" id="PS51746"/>
    </source>
</evidence>
<name>A0ABR3A221_9AGAR</name>
<sequence>MATINERLSKNATSETVHRPCGVTWHRSTASLPSNDPIEDAHSHQIIQQDSHSHQDTPGDYLFFSVFDGHRGPETSQLLSRVLIRAVALELSQLALDVHKPLSNSGITRSISSLVWPTPQSKPPPETEYTQRVSVAIEKAFTTLDRELLNAPLALLKEALQSQPKLDQVPDLSKHPLALKTMLPAISGSCALMAIFDTARQDLFVACSGDSRAVAGALKTGVDGKGVWSVDALSEDQTGRNPNEAQRIISEHPKEEAEDVIRRGRILGGLEPSRAFGDARYKWPAEIQEMQVFMAGNNMPLRKPPITLKTPPYVTAKPVVTHRKLFSQHSGDSPLQFLVIATDGLWDALSSEEVVSLVGGFLAGLKGNVSKRDLPALVPTVTGNAGIDGKEKRPKEEDGTWAFVDDNVSAHLIRNALGGGDEFTLRRMMSIPAPYSRRYRDDITVTVVWWEDGRQETKQSATADISPIKSRL</sequence>